<reference evidence="3" key="1">
    <citation type="journal article" date="2022" name="Plant J.">
        <title>Strategies of tolerance reflected in two North American maple genomes.</title>
        <authorList>
            <person name="McEvoy S.L."/>
            <person name="Sezen U.U."/>
            <person name="Trouern-Trend A."/>
            <person name="McMahon S.M."/>
            <person name="Schaberg P.G."/>
            <person name="Yang J."/>
            <person name="Wegrzyn J.L."/>
            <person name="Swenson N.G."/>
        </authorList>
    </citation>
    <scope>NUCLEOTIDE SEQUENCE</scope>
    <source>
        <strain evidence="3">91603</strain>
    </source>
</reference>
<feature type="domain" description="Transposase MuDR plant" evidence="2">
    <location>
        <begin position="239"/>
        <end position="285"/>
    </location>
</feature>
<organism evidence="3 4">
    <name type="scientific">Acer negundo</name>
    <name type="common">Box elder</name>
    <dbReference type="NCBI Taxonomy" id="4023"/>
    <lineage>
        <taxon>Eukaryota</taxon>
        <taxon>Viridiplantae</taxon>
        <taxon>Streptophyta</taxon>
        <taxon>Embryophyta</taxon>
        <taxon>Tracheophyta</taxon>
        <taxon>Spermatophyta</taxon>
        <taxon>Magnoliopsida</taxon>
        <taxon>eudicotyledons</taxon>
        <taxon>Gunneridae</taxon>
        <taxon>Pentapetalae</taxon>
        <taxon>rosids</taxon>
        <taxon>malvids</taxon>
        <taxon>Sapindales</taxon>
        <taxon>Sapindaceae</taxon>
        <taxon>Hippocastanoideae</taxon>
        <taxon>Acereae</taxon>
        <taxon>Acer</taxon>
    </lineage>
</organism>
<evidence type="ECO:0000313" key="4">
    <source>
        <dbReference type="Proteomes" id="UP001064489"/>
    </source>
</evidence>
<dbReference type="Pfam" id="PF03108">
    <property type="entry name" value="DBD_Tnp_Mut"/>
    <property type="match status" value="1"/>
</dbReference>
<reference evidence="3" key="2">
    <citation type="submission" date="2023-02" db="EMBL/GenBank/DDBJ databases">
        <authorList>
            <person name="Swenson N.G."/>
            <person name="Wegrzyn J.L."/>
            <person name="Mcevoy S.L."/>
        </authorList>
    </citation>
    <scope>NUCLEOTIDE SEQUENCE</scope>
    <source>
        <strain evidence="3">91603</strain>
        <tissue evidence="3">Leaf</tissue>
    </source>
</reference>
<feature type="chain" id="PRO_5042173465" description="Transposase MuDR plant domain-containing protein" evidence="1">
    <location>
        <begin position="34"/>
        <end position="294"/>
    </location>
</feature>
<sequence>MVRARKNDDEEPPYGKLLLVLHLWVFIVMLCDDEKQPTGGVNIGPTSVGVEVGSGSVNSGSISVDIGPTSAGAGASVEVGSGGVNSRPVGVDIGSIGAGTGVEVGSGGVNIGAASVETRLGGGGVDIGSASVVGNIGDELNVESTENEEIVKSDYEQEPEDIAANTCVDPTWGWESLQVAGIPHEECGSGYGSDIDLGSNDLRSLDGSNSEEDDEEPTRKFIKTNYHEFNPRHDLQDPIFRVGMEFGSADLFRKAIRAHAVKHRRVVKFKKNDPNRVRAVCIGEGFSGLCMHLV</sequence>
<gene>
    <name evidence="3" type="ORF">LWI28_000658</name>
</gene>
<dbReference type="AlphaFoldDB" id="A0AAD5P577"/>
<proteinExistence type="predicted"/>
<keyword evidence="1" id="KW-0732">Signal</keyword>
<comment type="caution">
    <text evidence="3">The sequence shown here is derived from an EMBL/GenBank/DDBJ whole genome shotgun (WGS) entry which is preliminary data.</text>
</comment>
<protein>
    <recommendedName>
        <fullName evidence="2">Transposase MuDR plant domain-containing protein</fullName>
    </recommendedName>
</protein>
<evidence type="ECO:0000256" key="1">
    <source>
        <dbReference type="SAM" id="SignalP"/>
    </source>
</evidence>
<evidence type="ECO:0000313" key="3">
    <source>
        <dbReference type="EMBL" id="KAI9199947.1"/>
    </source>
</evidence>
<dbReference type="Proteomes" id="UP001064489">
    <property type="component" value="Chromosome 9"/>
</dbReference>
<feature type="signal peptide" evidence="1">
    <location>
        <begin position="1"/>
        <end position="33"/>
    </location>
</feature>
<name>A0AAD5P577_ACENE</name>
<dbReference type="EMBL" id="JAJSOW010000001">
    <property type="protein sequence ID" value="KAI9199947.1"/>
    <property type="molecule type" value="Genomic_DNA"/>
</dbReference>
<dbReference type="InterPro" id="IPR004332">
    <property type="entry name" value="Transposase_MuDR"/>
</dbReference>
<keyword evidence="4" id="KW-1185">Reference proteome</keyword>
<evidence type="ECO:0000259" key="2">
    <source>
        <dbReference type="Pfam" id="PF03108"/>
    </source>
</evidence>
<accession>A0AAD5P577</accession>